<organism evidence="3 4">
    <name type="scientific">Discostella pseudostelligera</name>
    <dbReference type="NCBI Taxonomy" id="259834"/>
    <lineage>
        <taxon>Eukaryota</taxon>
        <taxon>Sar</taxon>
        <taxon>Stramenopiles</taxon>
        <taxon>Ochrophyta</taxon>
        <taxon>Bacillariophyta</taxon>
        <taxon>Coscinodiscophyceae</taxon>
        <taxon>Thalassiosirophycidae</taxon>
        <taxon>Stephanodiscales</taxon>
        <taxon>Stephanodiscaceae</taxon>
        <taxon>Discostella</taxon>
    </lineage>
</organism>
<proteinExistence type="predicted"/>
<evidence type="ECO:0008006" key="5">
    <source>
        <dbReference type="Google" id="ProtNLM"/>
    </source>
</evidence>
<evidence type="ECO:0000313" key="3">
    <source>
        <dbReference type="EMBL" id="KAL3769084.1"/>
    </source>
</evidence>
<accession>A0ABD3MYV7</accession>
<keyword evidence="1" id="KW-0175">Coiled coil</keyword>
<feature type="compositionally biased region" description="Low complexity" evidence="2">
    <location>
        <begin position="41"/>
        <end position="53"/>
    </location>
</feature>
<evidence type="ECO:0000256" key="2">
    <source>
        <dbReference type="SAM" id="MobiDB-lite"/>
    </source>
</evidence>
<feature type="coiled-coil region" evidence="1">
    <location>
        <begin position="141"/>
        <end position="184"/>
    </location>
</feature>
<evidence type="ECO:0000313" key="4">
    <source>
        <dbReference type="Proteomes" id="UP001530293"/>
    </source>
</evidence>
<name>A0ABD3MYV7_9STRA</name>
<sequence length="188" mass="19752">MDIIQPDETPAQAWEASLDATCNRLMSQYLSLLRAAAPATTTTSLSSSSGSSSYPDQNDGGAVVHSGVGVGSSSNSSANIRGQVGTDPRAGGWLMRNADDPPPPLAADVLLGAVQAKLAAENLCVASSNALDLIRTLRLSVLLLDEELIRAEEEEEALELLESSLEAEGECAVLEAKLSELRSKELMR</sequence>
<gene>
    <name evidence="3" type="ORF">ACHAWU_008776</name>
</gene>
<dbReference type="Proteomes" id="UP001530293">
    <property type="component" value="Unassembled WGS sequence"/>
</dbReference>
<keyword evidence="4" id="KW-1185">Reference proteome</keyword>
<dbReference type="AlphaFoldDB" id="A0ABD3MYV7"/>
<dbReference type="EMBL" id="JALLBG020000058">
    <property type="protein sequence ID" value="KAL3769084.1"/>
    <property type="molecule type" value="Genomic_DNA"/>
</dbReference>
<protein>
    <recommendedName>
        <fullName evidence="5">Mediator of RNA polymerase II transcription subunit 21</fullName>
    </recommendedName>
</protein>
<evidence type="ECO:0000256" key="1">
    <source>
        <dbReference type="SAM" id="Coils"/>
    </source>
</evidence>
<feature type="region of interest" description="Disordered" evidence="2">
    <location>
        <begin position="41"/>
        <end position="83"/>
    </location>
</feature>
<reference evidence="3 4" key="1">
    <citation type="submission" date="2024-10" db="EMBL/GenBank/DDBJ databases">
        <title>Updated reference genomes for cyclostephanoid diatoms.</title>
        <authorList>
            <person name="Roberts W.R."/>
            <person name="Alverson A.J."/>
        </authorList>
    </citation>
    <scope>NUCLEOTIDE SEQUENCE [LARGE SCALE GENOMIC DNA]</scope>
    <source>
        <strain evidence="3 4">AJA232-27</strain>
    </source>
</reference>
<feature type="compositionally biased region" description="Low complexity" evidence="2">
    <location>
        <begin position="60"/>
        <end position="79"/>
    </location>
</feature>
<comment type="caution">
    <text evidence="3">The sequence shown here is derived from an EMBL/GenBank/DDBJ whole genome shotgun (WGS) entry which is preliminary data.</text>
</comment>